<keyword evidence="2" id="KW-1185">Reference proteome</keyword>
<reference evidence="1" key="1">
    <citation type="submission" date="2016-02" db="EMBL/GenBank/DDBJ databases">
        <title>Halorhodospira halochloris DSM-1059 complete genome, version 2.</title>
        <authorList>
            <person name="Tsukatani Y."/>
        </authorList>
    </citation>
    <scope>NUCLEOTIDE SEQUENCE</scope>
    <source>
        <strain evidence="1">DSM 1059</strain>
    </source>
</reference>
<gene>
    <name evidence="1" type="ORF">HH1059_25190</name>
</gene>
<protein>
    <submittedName>
        <fullName evidence="1">Uncharacterized protein</fullName>
    </submittedName>
</protein>
<dbReference type="AlphaFoldDB" id="A0A0X8X6V4"/>
<organism evidence="1 2">
    <name type="scientific">Halorhodospira halochloris</name>
    <name type="common">Ectothiorhodospira halochloris</name>
    <dbReference type="NCBI Taxonomy" id="1052"/>
    <lineage>
        <taxon>Bacteria</taxon>
        <taxon>Pseudomonadati</taxon>
        <taxon>Pseudomonadota</taxon>
        <taxon>Gammaproteobacteria</taxon>
        <taxon>Chromatiales</taxon>
        <taxon>Ectothiorhodospiraceae</taxon>
        <taxon>Halorhodospira</taxon>
    </lineage>
</organism>
<proteinExistence type="predicted"/>
<dbReference type="EMBL" id="AP017372">
    <property type="protein sequence ID" value="BAU56596.1"/>
    <property type="molecule type" value="Genomic_DNA"/>
</dbReference>
<evidence type="ECO:0000313" key="1">
    <source>
        <dbReference type="EMBL" id="BAU56596.1"/>
    </source>
</evidence>
<dbReference type="KEGG" id="hhk:HH1059_25190"/>
<sequence length="583" mass="65151">MRSESVPVFIVLTMVIVGIAAMPAAHAFSWNEDYEMRYLISIDNDTVGVMRLLKEGDELETELYGVTQDDRLPFYSDDKNVQVDSEEPIRLRYLEQDGEQEISFHYDLSDKDEAFLQRAGLYNEDEIAQSSIIVDEIRSSPIYNYTSHKPTTDTEALILSHLTGEKFQEFMYYIPIADRLYRLKHEEGDNTTVRTHLGECPVNKSVYRRAGGDQGELLHFKIYNDRFPVKVNAGSGRWSLELLGIGTEGEKRIDFEDQIVEAAEDKVDAQTTGVATHLAGVDKRPGGEYRVTYSGERYISNPSKDSSEFASYVRSLLEGGRAADMDSGGDGIAVEISHHEACEALKPRIQQWEYNDDCTERIQRMERTYRAHQVRELLESVGGYQQCEADTYSAAFVCDGQERGQDAVAEAINETVDGNVVQVDIRSFGPEQGPPRTTARIERREEVGSGQIQQGAVFALVDRYNADQGDLSPGDLEMRAGETLKDATYVFSSSYESINQHTCESYAERRLGASQIDYQHSGNLCAFDFSVTSGLSADDLVENVHDKYPDIDIVGSGEPQVDGTEVSFRAIRSKLDGGADGCL</sequence>
<dbReference type="Proteomes" id="UP000218890">
    <property type="component" value="Chromosome"/>
</dbReference>
<accession>A0A0X8X6V4</accession>
<name>A0A0X8X6V4_HALHR</name>
<evidence type="ECO:0000313" key="2">
    <source>
        <dbReference type="Proteomes" id="UP000218890"/>
    </source>
</evidence>
<dbReference type="RefSeq" id="WP_096406661.1">
    <property type="nucleotide sequence ID" value="NZ_AP017372.2"/>
</dbReference>